<dbReference type="Proteomes" id="UP000184543">
    <property type="component" value="Unassembled WGS sequence"/>
</dbReference>
<dbReference type="InterPro" id="IPR011051">
    <property type="entry name" value="RmlC_Cupin_sf"/>
</dbReference>
<sequence length="139" mass="16080">MVEEFTINEEGYHPFIIKKGWQLAKLNYTKEQHISQITQLDVHLKTDEIFVAITGKAVLIAAEIIENEPKFEIELMKVNQIYNIPKGVWHNIAMEEGSEVFIAEKADTHVSDFEHFPLDNDKIEELRILVSSELQSEID</sequence>
<dbReference type="Gene3D" id="2.60.120.10">
    <property type="entry name" value="Jelly Rolls"/>
    <property type="match status" value="1"/>
</dbReference>
<dbReference type="InterPro" id="IPR014710">
    <property type="entry name" value="RmlC-like_jellyroll"/>
</dbReference>
<reference evidence="2" key="1">
    <citation type="submission" date="2016-11" db="EMBL/GenBank/DDBJ databases">
        <authorList>
            <person name="Varghese N."/>
            <person name="Submissions S."/>
        </authorList>
    </citation>
    <scope>NUCLEOTIDE SEQUENCE [LARGE SCALE GENOMIC DNA]</scope>
    <source>
        <strain evidence="2">DSM 19858</strain>
    </source>
</reference>
<gene>
    <name evidence="1" type="ORF">SAMN04488513_102790</name>
</gene>
<proteinExistence type="predicted"/>
<dbReference type="EMBL" id="FQYU01000002">
    <property type="protein sequence ID" value="SHJ08385.1"/>
    <property type="molecule type" value="Genomic_DNA"/>
</dbReference>
<evidence type="ECO:0000313" key="2">
    <source>
        <dbReference type="Proteomes" id="UP000184543"/>
    </source>
</evidence>
<dbReference type="STRING" id="192903.SAMN04488513_102790"/>
<dbReference type="RefSeq" id="WP_072992126.1">
    <property type="nucleotide sequence ID" value="NZ_FQYU01000002.1"/>
</dbReference>
<protein>
    <recommendedName>
        <fullName evidence="3">Cupin</fullName>
    </recommendedName>
</protein>
<evidence type="ECO:0008006" key="3">
    <source>
        <dbReference type="Google" id="ProtNLM"/>
    </source>
</evidence>
<dbReference type="OrthoDB" id="9798066at2"/>
<evidence type="ECO:0000313" key="1">
    <source>
        <dbReference type="EMBL" id="SHJ08385.1"/>
    </source>
</evidence>
<accession>A0A1M6GEK5</accession>
<dbReference type="SUPFAM" id="SSF51182">
    <property type="entry name" value="RmlC-like cupins"/>
    <property type="match status" value="1"/>
</dbReference>
<name>A0A1M6GEK5_9FLAO</name>
<organism evidence="1 2">
    <name type="scientific">Pseudozobellia thermophila</name>
    <dbReference type="NCBI Taxonomy" id="192903"/>
    <lineage>
        <taxon>Bacteria</taxon>
        <taxon>Pseudomonadati</taxon>
        <taxon>Bacteroidota</taxon>
        <taxon>Flavobacteriia</taxon>
        <taxon>Flavobacteriales</taxon>
        <taxon>Flavobacteriaceae</taxon>
        <taxon>Pseudozobellia</taxon>
    </lineage>
</organism>
<keyword evidence="2" id="KW-1185">Reference proteome</keyword>
<dbReference type="AlphaFoldDB" id="A0A1M6GEK5"/>